<organism evidence="14 15">
    <name type="scientific">Malassezia nana</name>
    <dbReference type="NCBI Taxonomy" id="180528"/>
    <lineage>
        <taxon>Eukaryota</taxon>
        <taxon>Fungi</taxon>
        <taxon>Dikarya</taxon>
        <taxon>Basidiomycota</taxon>
        <taxon>Ustilaginomycotina</taxon>
        <taxon>Malasseziomycetes</taxon>
        <taxon>Malasseziales</taxon>
        <taxon>Malasseziaceae</taxon>
        <taxon>Malassezia</taxon>
    </lineage>
</organism>
<evidence type="ECO:0000256" key="10">
    <source>
        <dbReference type="ARBA" id="ARBA00048639"/>
    </source>
</evidence>
<dbReference type="CDD" id="cd04738">
    <property type="entry name" value="DHOD_2_like"/>
    <property type="match status" value="1"/>
</dbReference>
<evidence type="ECO:0000256" key="5">
    <source>
        <dbReference type="ARBA" id="ARBA00017599"/>
    </source>
</evidence>
<comment type="subcellular location">
    <subcellularLocation>
        <location evidence="1">Membrane</location>
    </subcellularLocation>
    <subcellularLocation>
        <location evidence="11">Mitochondrion inner membrane</location>
        <topology evidence="11">Single-pass membrane protein</topology>
    </subcellularLocation>
</comment>
<comment type="catalytic activity">
    <reaction evidence="10 11">
        <text>(S)-dihydroorotate + a quinone = orotate + a quinol</text>
        <dbReference type="Rhea" id="RHEA:30187"/>
        <dbReference type="ChEBI" id="CHEBI:24646"/>
        <dbReference type="ChEBI" id="CHEBI:30839"/>
        <dbReference type="ChEBI" id="CHEBI:30864"/>
        <dbReference type="ChEBI" id="CHEBI:132124"/>
        <dbReference type="EC" id="1.3.5.2"/>
    </reaction>
</comment>
<comment type="similarity">
    <text evidence="3 11">Belongs to the dihydroorotate dehydrogenase family. Type 2 subfamily.</text>
</comment>
<accession>A0AAF0EL92</accession>
<name>A0AAF0EL92_9BASI</name>
<dbReference type="PROSITE" id="PS00911">
    <property type="entry name" value="DHODEHASE_1"/>
    <property type="match status" value="1"/>
</dbReference>
<dbReference type="GO" id="GO:0009220">
    <property type="term" value="P:pyrimidine ribonucleotide biosynthetic process"/>
    <property type="evidence" value="ECO:0007669"/>
    <property type="project" value="TreeGrafter"/>
</dbReference>
<keyword evidence="15" id="KW-1185">Reference proteome</keyword>
<evidence type="ECO:0000256" key="2">
    <source>
        <dbReference type="ARBA" id="ARBA00005161"/>
    </source>
</evidence>
<dbReference type="EC" id="1.3.5.2" evidence="4 11"/>
<keyword evidence="11" id="KW-0999">Mitochondrion inner membrane</keyword>
<evidence type="ECO:0000256" key="8">
    <source>
        <dbReference type="ARBA" id="ARBA00023002"/>
    </source>
</evidence>
<gene>
    <name evidence="14" type="ORF">MNAN1_001607</name>
</gene>
<keyword evidence="6 11" id="KW-0285">Flavoprotein</keyword>
<keyword evidence="9" id="KW-0472">Membrane</keyword>
<feature type="domain" description="Dihydroorotate dehydrogenase catalytic" evidence="13">
    <location>
        <begin position="114"/>
        <end position="466"/>
    </location>
</feature>
<dbReference type="InterPro" id="IPR005719">
    <property type="entry name" value="Dihydroorotate_DH_2"/>
</dbReference>
<evidence type="ECO:0000256" key="11">
    <source>
        <dbReference type="RuleBase" id="RU361255"/>
    </source>
</evidence>
<evidence type="ECO:0000313" key="14">
    <source>
        <dbReference type="EMBL" id="WFD26624.1"/>
    </source>
</evidence>
<sequence>MPTVALSAAMRGRVAPLRVVPKTLVRPPCVRGLASKSRPSAGRRVMSGAFTVAAVLAGAAFGVYCLDSRAGVHRWIFPKVMEMLTDPETGSKFSIWVLEHGLAPRDCGTDDEVLRTELFGRTLTNPIGLAAGFDKQAQAIDGLFDLGFGIVEIGSVTPEPQPGNPTPRMFRLPLDHAVINRLGFNSEGHEAVRERLDARVQRWVQRVLVAGQGLLSSLGSEDTAETSTTLGTAQLLAGYPTLDVSMLEDAGVPRSLKEDRMLSVNLGKNKTSREDSVADYIEGVRRLGPYADMLVINVSSPNTPGLRRLQRRSVLEGVLRDVVAARNQVSEHRPTSLPLLVKVAPDLSDSELEDIADAAEASKIDGIIVSNTTVSRPVGLLSHQHADENGGLSGPPLKPLALHALEVIYRRSGGRLTLIGCGGIASAADALDFARAGASAVQLYTSLAYHGPGLPRRIKDELAATLRAQGTTWSQVVGTGLQQVPSYAPDAHEHVGLYPGAPEALDRSVASVRHELEQLRETLGLSTYGEERRALPFSLQKGNEEYATLLDQAHAATDGDAHWTGDEAPHAGVLPARASAVPNDLLTLARERGVTQGEVLHEATQAAVEEPHVTPDTPAASSSSTAARTTLGGLEAARAAPPPQPEPERVL</sequence>
<comment type="cofactor">
    <cofactor evidence="11">
        <name>FMN</name>
        <dbReference type="ChEBI" id="CHEBI:58210"/>
    </cofactor>
    <text evidence="11">Binds 1 FMN per subunit.</text>
</comment>
<keyword evidence="8 11" id="KW-0560">Oxidoreductase</keyword>
<evidence type="ECO:0000256" key="1">
    <source>
        <dbReference type="ARBA" id="ARBA00004370"/>
    </source>
</evidence>
<evidence type="ECO:0000256" key="3">
    <source>
        <dbReference type="ARBA" id="ARBA00005359"/>
    </source>
</evidence>
<evidence type="ECO:0000256" key="9">
    <source>
        <dbReference type="ARBA" id="ARBA00023136"/>
    </source>
</evidence>
<evidence type="ECO:0000313" key="15">
    <source>
        <dbReference type="Proteomes" id="UP001213623"/>
    </source>
</evidence>
<comment type="pathway">
    <text evidence="2 11">Pyrimidine metabolism; UMP biosynthesis via de novo pathway; orotate from (S)-dihydroorotate (quinone route): step 1/1.</text>
</comment>
<dbReference type="InterPro" id="IPR005720">
    <property type="entry name" value="Dihydroorotate_DH_cat"/>
</dbReference>
<dbReference type="EMBL" id="CP119894">
    <property type="protein sequence ID" value="WFD26624.1"/>
    <property type="molecule type" value="Genomic_DNA"/>
</dbReference>
<dbReference type="Gene3D" id="3.20.20.70">
    <property type="entry name" value="Aldolase class I"/>
    <property type="match status" value="1"/>
</dbReference>
<keyword evidence="7 11" id="KW-0288">FMN</keyword>
<dbReference type="GO" id="GO:0005743">
    <property type="term" value="C:mitochondrial inner membrane"/>
    <property type="evidence" value="ECO:0007669"/>
    <property type="project" value="UniProtKB-SubCell"/>
</dbReference>
<reference evidence="14" key="1">
    <citation type="submission" date="2023-03" db="EMBL/GenBank/DDBJ databases">
        <title>Mating type loci evolution in Malassezia.</title>
        <authorList>
            <person name="Coelho M.A."/>
        </authorList>
    </citation>
    <scope>NUCLEOTIDE SEQUENCE</scope>
    <source>
        <strain evidence="14">CBS 9557</strain>
    </source>
</reference>
<dbReference type="AlphaFoldDB" id="A0AAF0EL92"/>
<proteinExistence type="inferred from homology"/>
<dbReference type="InterPro" id="IPR050074">
    <property type="entry name" value="DHO_dehydrogenase"/>
</dbReference>
<dbReference type="GO" id="GO:0006207">
    <property type="term" value="P:'de novo' pyrimidine nucleobase biosynthetic process"/>
    <property type="evidence" value="ECO:0007669"/>
    <property type="project" value="InterPro"/>
</dbReference>
<dbReference type="Proteomes" id="UP001213623">
    <property type="component" value="Chromosome 3"/>
</dbReference>
<evidence type="ECO:0000256" key="4">
    <source>
        <dbReference type="ARBA" id="ARBA00012791"/>
    </source>
</evidence>
<evidence type="ECO:0000256" key="6">
    <source>
        <dbReference type="ARBA" id="ARBA00022630"/>
    </source>
</evidence>
<dbReference type="PANTHER" id="PTHR48109">
    <property type="entry name" value="DIHYDROOROTATE DEHYDROGENASE (QUINONE), MITOCHONDRIAL-RELATED"/>
    <property type="match status" value="1"/>
</dbReference>
<dbReference type="NCBIfam" id="TIGR01036">
    <property type="entry name" value="pyrD_sub2"/>
    <property type="match status" value="1"/>
</dbReference>
<dbReference type="InterPro" id="IPR001295">
    <property type="entry name" value="Dihydroorotate_DH_CS"/>
</dbReference>
<keyword evidence="11" id="KW-0496">Mitochondrion</keyword>
<dbReference type="InterPro" id="IPR013785">
    <property type="entry name" value="Aldolase_TIM"/>
</dbReference>
<dbReference type="SUPFAM" id="SSF51395">
    <property type="entry name" value="FMN-linked oxidoreductases"/>
    <property type="match status" value="1"/>
</dbReference>
<dbReference type="PROSITE" id="PS00912">
    <property type="entry name" value="DHODEHASE_2"/>
    <property type="match status" value="1"/>
</dbReference>
<dbReference type="PANTHER" id="PTHR48109:SF4">
    <property type="entry name" value="DIHYDROOROTATE DEHYDROGENASE (QUINONE), MITOCHONDRIAL"/>
    <property type="match status" value="1"/>
</dbReference>
<dbReference type="GO" id="GO:0106430">
    <property type="term" value="F:dihydroorotate dehydrogenase (quinone) activity"/>
    <property type="evidence" value="ECO:0007669"/>
    <property type="project" value="UniProtKB-EC"/>
</dbReference>
<dbReference type="Pfam" id="PF01180">
    <property type="entry name" value="DHO_dh"/>
    <property type="match status" value="1"/>
</dbReference>
<evidence type="ECO:0000259" key="13">
    <source>
        <dbReference type="Pfam" id="PF01180"/>
    </source>
</evidence>
<protein>
    <recommendedName>
        <fullName evidence="5 11">Dihydroorotate dehydrogenase (quinone), mitochondrial</fullName>
        <shortName evidence="11">DHOdehase</shortName>
        <ecNumber evidence="4 11">1.3.5.2</ecNumber>
    </recommendedName>
</protein>
<evidence type="ECO:0000256" key="12">
    <source>
        <dbReference type="SAM" id="MobiDB-lite"/>
    </source>
</evidence>
<evidence type="ECO:0000256" key="7">
    <source>
        <dbReference type="ARBA" id="ARBA00022643"/>
    </source>
</evidence>
<feature type="compositionally biased region" description="Low complexity" evidence="12">
    <location>
        <begin position="617"/>
        <end position="639"/>
    </location>
</feature>
<feature type="region of interest" description="Disordered" evidence="12">
    <location>
        <begin position="605"/>
        <end position="651"/>
    </location>
</feature>